<gene>
    <name evidence="1" type="ORF">AGOS_AER208C</name>
</gene>
<dbReference type="GeneID" id="4621275"/>
<accession>Q756P6</accession>
<proteinExistence type="predicted"/>
<dbReference type="AlphaFoldDB" id="Q756P6"/>
<keyword evidence="2" id="KW-1185">Reference proteome</keyword>
<dbReference type="PANTHER" id="PTHR39214:SF1">
    <property type="entry name" value="MICROBODY (PEROXISOME) BIOGENESIS PROTEIN PEROXIN 8 (EUROFUNG)"/>
    <property type="match status" value="1"/>
</dbReference>
<dbReference type="STRING" id="284811.Q756P6"/>
<dbReference type="PANTHER" id="PTHR39214">
    <property type="entry name" value="MICROBODY (PEROXISOME) BIOGENESIS PROTEIN PEROXIN 8 (EUROFUNG)"/>
    <property type="match status" value="1"/>
</dbReference>
<dbReference type="Proteomes" id="UP000000591">
    <property type="component" value="Chromosome V"/>
</dbReference>
<dbReference type="FunCoup" id="Q756P6">
    <property type="interactions" value="65"/>
</dbReference>
<dbReference type="InterPro" id="IPR055334">
    <property type="entry name" value="PEX8-like"/>
</dbReference>
<dbReference type="OrthoDB" id="2357318at2759"/>
<protein>
    <submittedName>
        <fullName evidence="1">AER208Cp</fullName>
    </submittedName>
</protein>
<organism evidence="1 2">
    <name type="scientific">Eremothecium gossypii (strain ATCC 10895 / CBS 109.51 / FGSC 9923 / NRRL Y-1056)</name>
    <name type="common">Yeast</name>
    <name type="synonym">Ashbya gossypii</name>
    <dbReference type="NCBI Taxonomy" id="284811"/>
    <lineage>
        <taxon>Eukaryota</taxon>
        <taxon>Fungi</taxon>
        <taxon>Dikarya</taxon>
        <taxon>Ascomycota</taxon>
        <taxon>Saccharomycotina</taxon>
        <taxon>Saccharomycetes</taxon>
        <taxon>Saccharomycetales</taxon>
        <taxon>Saccharomycetaceae</taxon>
        <taxon>Eremothecium</taxon>
    </lineage>
</organism>
<reference evidence="2" key="2">
    <citation type="journal article" date="2013" name="G3 (Bethesda)">
        <title>Genomes of Ashbya fungi isolated from insects reveal four mating-type loci, numerous translocations, lack of transposons, and distinct gene duplications.</title>
        <authorList>
            <person name="Dietrich F.S."/>
            <person name="Voegeli S."/>
            <person name="Kuo S."/>
            <person name="Philippsen P."/>
        </authorList>
    </citation>
    <scope>GENOME REANNOTATION</scope>
    <source>
        <strain evidence="2">ATCC 10895 / CBS 109.51 / FGSC 9923 / NRRL Y-1056</strain>
    </source>
</reference>
<dbReference type="OMA" id="GWLNICL"/>
<dbReference type="eggNOG" id="ENOG502R1X7">
    <property type="taxonomic scope" value="Eukaryota"/>
</dbReference>
<evidence type="ECO:0000313" key="2">
    <source>
        <dbReference type="Proteomes" id="UP000000591"/>
    </source>
</evidence>
<sequence length="563" mass="63471">MMAIAGMQKEVDMLIGSLGSRTLGQKGGEQLAQNVVYYVPRVRDLKQLEALVKAVFQSPVWGTTDVFHVFEMAQAIIQWKLEISEPSLDVATFYRAWDGVFTSAQSWSVAQLGLLAGVLSTRQRYVDVQRAVFVDDSGRCEELYAKWRAQYFLPVWGQLLARRRSDPSTVDILALLYAVLSDEHDHGLEWGLLAQSLFRQAARYMLTKNESGFAAVHLDAVGVSLKRALAAGTPSIAAKILENACHVTYELAQREMNSLGPRPDYAARYYSNTMFVVVLLLEGCLSNGHAAPAWRHQALMCLFYINFIVHGFGKDGFNTYQRIYQNVLSVLESNIEVFHASLGVLDGNIWPQGNWVNDSRILFMLEYMETGLAAIPLTGAYVQHSAMPIIERYMHASNAEIREGAYAVQLALLRNACPETTFVSWKMQHLKPLLDTGVAQFVAGQLSETQLVALYQAVVSQLPLLSLWNADLPRELLQFTYQKILQFPKIPTKAVLCECLILQCQFVKDKYLSGWLDNCLELIAEIPQPQHGALIGKLWELIKRSRNDLAIRWWYTKGLKNRL</sequence>
<reference evidence="1 2" key="1">
    <citation type="journal article" date="2004" name="Science">
        <title>The Ashbya gossypii genome as a tool for mapping the ancient Saccharomyces cerevisiae genome.</title>
        <authorList>
            <person name="Dietrich F.S."/>
            <person name="Voegeli S."/>
            <person name="Brachat S."/>
            <person name="Lerch A."/>
            <person name="Gates K."/>
            <person name="Steiner S."/>
            <person name="Mohr C."/>
            <person name="Pohlmann R."/>
            <person name="Luedi P."/>
            <person name="Choi S."/>
            <person name="Wing R.A."/>
            <person name="Flavier A."/>
            <person name="Gaffney T.D."/>
            <person name="Philippsen P."/>
        </authorList>
    </citation>
    <scope>NUCLEOTIDE SEQUENCE [LARGE SCALE GENOMIC DNA]</scope>
    <source>
        <strain evidence="2">ATCC 10895 / CBS 109.51 / FGSC 9923 / NRRL Y-1056</strain>
    </source>
</reference>
<evidence type="ECO:0000313" key="1">
    <source>
        <dbReference type="EMBL" id="AAS52889.2"/>
    </source>
</evidence>
<dbReference type="HOGENOM" id="CLU_031057_0_0_1"/>
<name>Q756P6_EREGS</name>
<dbReference type="RefSeq" id="NP_985065.2">
    <property type="nucleotide sequence ID" value="NM_210419.2"/>
</dbReference>
<dbReference type="InParanoid" id="Q756P6"/>
<dbReference type="KEGG" id="ago:AGOS_AER208C"/>
<dbReference type="EMBL" id="AE016818">
    <property type="protein sequence ID" value="AAS52889.2"/>
    <property type="molecule type" value="Genomic_DNA"/>
</dbReference>